<dbReference type="PANTHER" id="PTHR44858">
    <property type="entry name" value="TETRATRICOPEPTIDE REPEAT PROTEIN 6"/>
    <property type="match status" value="1"/>
</dbReference>
<gene>
    <name evidence="5" type="ORF">ISF26_03425</name>
</gene>
<dbReference type="RefSeq" id="WP_230842541.1">
    <property type="nucleotide sequence ID" value="NZ_CP063845.1"/>
</dbReference>
<feature type="chain" id="PRO_5046446425" evidence="4">
    <location>
        <begin position="23"/>
        <end position="146"/>
    </location>
</feature>
<evidence type="ECO:0000256" key="3">
    <source>
        <dbReference type="PROSITE-ProRule" id="PRU00339"/>
    </source>
</evidence>
<protein>
    <submittedName>
        <fullName evidence="5">Tetratricopeptide repeat protein</fullName>
    </submittedName>
</protein>
<sequence length="146" mass="16499">MRLYLLLLVLSLLVGIGPGAFAQPAITAGEFIQRGIDRASRNDIRGMNENFEQALRLEPKAYQVYVQRGYARSMVKDYKGAVEDQTTALRLKPDSAEAYTNRGTSRYRLGDRKGARADWQKALEIFRQKGADEQAEQVAAVLRQYK</sequence>
<dbReference type="PANTHER" id="PTHR44858:SF1">
    <property type="entry name" value="UDP-N-ACETYLGLUCOSAMINE--PEPTIDE N-ACETYLGLUCOSAMINYLTRANSFERASE SPINDLY-RELATED"/>
    <property type="match status" value="1"/>
</dbReference>
<evidence type="ECO:0000256" key="4">
    <source>
        <dbReference type="SAM" id="SignalP"/>
    </source>
</evidence>
<dbReference type="SUPFAM" id="SSF48452">
    <property type="entry name" value="TPR-like"/>
    <property type="match status" value="1"/>
</dbReference>
<dbReference type="EMBL" id="CP063845">
    <property type="protein sequence ID" value="UFP95316.1"/>
    <property type="molecule type" value="Genomic_DNA"/>
</dbReference>
<keyword evidence="6" id="KW-1185">Reference proteome</keyword>
<dbReference type="Gene3D" id="1.25.40.10">
    <property type="entry name" value="Tetratricopeptide repeat domain"/>
    <property type="match status" value="1"/>
</dbReference>
<evidence type="ECO:0000313" key="5">
    <source>
        <dbReference type="EMBL" id="UFP95316.1"/>
    </source>
</evidence>
<dbReference type="Pfam" id="PF07719">
    <property type="entry name" value="TPR_2"/>
    <property type="match status" value="1"/>
</dbReference>
<dbReference type="InterPro" id="IPR011990">
    <property type="entry name" value="TPR-like_helical_dom_sf"/>
</dbReference>
<dbReference type="Proteomes" id="UP001054846">
    <property type="component" value="Chromosome"/>
</dbReference>
<evidence type="ECO:0000256" key="1">
    <source>
        <dbReference type="ARBA" id="ARBA00022737"/>
    </source>
</evidence>
<dbReference type="PROSITE" id="PS50005">
    <property type="entry name" value="TPR"/>
    <property type="match status" value="1"/>
</dbReference>
<keyword evidence="4" id="KW-0732">Signal</keyword>
<keyword evidence="2 3" id="KW-0802">TPR repeat</keyword>
<organism evidence="5 6">
    <name type="scientific">Gloeobacter morelensis MG652769</name>
    <dbReference type="NCBI Taxonomy" id="2781736"/>
    <lineage>
        <taxon>Bacteria</taxon>
        <taxon>Bacillati</taxon>
        <taxon>Cyanobacteriota</taxon>
        <taxon>Cyanophyceae</taxon>
        <taxon>Gloeobacterales</taxon>
        <taxon>Gloeobacteraceae</taxon>
        <taxon>Gloeobacter</taxon>
        <taxon>Gloeobacter morelensis</taxon>
    </lineage>
</organism>
<name>A0ABY3PNV2_9CYAN</name>
<keyword evidence="1" id="KW-0677">Repeat</keyword>
<accession>A0ABY3PNV2</accession>
<reference evidence="5 6" key="1">
    <citation type="journal article" date="2021" name="Genome Biol. Evol.">
        <title>Complete Genome Sequencing of a Novel Gloeobacter Species from a Waterfall Cave in Mexico.</title>
        <authorList>
            <person name="Saw J.H."/>
            <person name="Cardona T."/>
            <person name="Montejano G."/>
        </authorList>
    </citation>
    <scope>NUCLEOTIDE SEQUENCE [LARGE SCALE GENOMIC DNA]</scope>
    <source>
        <strain evidence="5">MG652769</strain>
    </source>
</reference>
<dbReference type="InterPro" id="IPR050498">
    <property type="entry name" value="Ycf3"/>
</dbReference>
<proteinExistence type="predicted"/>
<dbReference type="SMART" id="SM00028">
    <property type="entry name" value="TPR"/>
    <property type="match status" value="2"/>
</dbReference>
<evidence type="ECO:0000313" key="6">
    <source>
        <dbReference type="Proteomes" id="UP001054846"/>
    </source>
</evidence>
<dbReference type="InterPro" id="IPR019734">
    <property type="entry name" value="TPR_rpt"/>
</dbReference>
<feature type="signal peptide" evidence="4">
    <location>
        <begin position="1"/>
        <end position="22"/>
    </location>
</feature>
<dbReference type="InterPro" id="IPR013105">
    <property type="entry name" value="TPR_2"/>
</dbReference>
<evidence type="ECO:0000256" key="2">
    <source>
        <dbReference type="ARBA" id="ARBA00022803"/>
    </source>
</evidence>
<feature type="repeat" description="TPR" evidence="3">
    <location>
        <begin position="62"/>
        <end position="95"/>
    </location>
</feature>